<accession>A0ABU4SC64</accession>
<name>A0ABU4SC64_9GAMM</name>
<proteinExistence type="predicted"/>
<sequence>MIKNYALNLFSQTRQAFIFLSKNTPEIFFASSTLHPIRNSLRALLHLSLWQLIQYSSTVYPIHLLFFN</sequence>
<comment type="caution">
    <text evidence="1">The sequence shown here is derived from an EMBL/GenBank/DDBJ whole genome shotgun (WGS) entry which is preliminary data.</text>
</comment>
<reference evidence="2" key="1">
    <citation type="journal article" date="2024" name="Toxins">
        <title>Genome Sequence Analysis of Native Xenorhabdus Strains Isolated from Entomopathogenic Nematodes in Argentina.</title>
        <authorList>
            <person name="Palma L."/>
            <person name="Frizzo L."/>
            <person name="Kaiser S."/>
            <person name="Berry C."/>
            <person name="Caballero P."/>
            <person name="Bode H.B."/>
            <person name="Del Valle E.E."/>
        </authorList>
    </citation>
    <scope>NUCLEOTIDE SEQUENCE [LARGE SCALE GENOMIC DNA]</scope>
    <source>
        <strain evidence="2">12</strain>
    </source>
</reference>
<dbReference type="Proteomes" id="UP001271890">
    <property type="component" value="Unassembled WGS sequence"/>
</dbReference>
<dbReference type="EMBL" id="VCDN01000052">
    <property type="protein sequence ID" value="MDX7988375.1"/>
    <property type="molecule type" value="Genomic_DNA"/>
</dbReference>
<keyword evidence="2" id="KW-1185">Reference proteome</keyword>
<gene>
    <name evidence="1" type="ORF">FE392_13720</name>
</gene>
<evidence type="ECO:0000313" key="2">
    <source>
        <dbReference type="Proteomes" id="UP001271890"/>
    </source>
</evidence>
<organism evidence="1 2">
    <name type="scientific">Xenorhabdus santafensis</name>
    <dbReference type="NCBI Taxonomy" id="2582833"/>
    <lineage>
        <taxon>Bacteria</taxon>
        <taxon>Pseudomonadati</taxon>
        <taxon>Pseudomonadota</taxon>
        <taxon>Gammaproteobacteria</taxon>
        <taxon>Enterobacterales</taxon>
        <taxon>Morganellaceae</taxon>
        <taxon>Xenorhabdus</taxon>
    </lineage>
</organism>
<evidence type="ECO:0000313" key="1">
    <source>
        <dbReference type="EMBL" id="MDX7988375.1"/>
    </source>
</evidence>
<protein>
    <submittedName>
        <fullName evidence="1">Uncharacterized protein</fullName>
    </submittedName>
</protein>